<dbReference type="AlphaFoldDB" id="F4LII9"/>
<dbReference type="STRING" id="906968.Trebr_1792"/>
<dbReference type="PROSITE" id="PS50943">
    <property type="entry name" value="HTH_CROC1"/>
    <property type="match status" value="1"/>
</dbReference>
<dbReference type="RefSeq" id="WP_013758919.1">
    <property type="nucleotide sequence ID" value="NC_015500.1"/>
</dbReference>
<dbReference type="PANTHER" id="PTHR46558:SF11">
    <property type="entry name" value="HTH-TYPE TRANSCRIPTIONAL REGULATOR XRE"/>
    <property type="match status" value="1"/>
</dbReference>
<dbReference type="EMBL" id="CP002696">
    <property type="protein sequence ID" value="AEE17214.1"/>
    <property type="molecule type" value="Genomic_DNA"/>
</dbReference>
<evidence type="ECO:0000313" key="3">
    <source>
        <dbReference type="EMBL" id="AEE17214.1"/>
    </source>
</evidence>
<sequence length="195" mass="21401">MDCRKTGNLIARLRKERGMTQKQLADGLFVSDKAVSKWETGAGCPDVTLLSALSRILGVDTAALLNGDLEPNDRNGGNMKKLSFYVCPDCANILSATGQAEISCCGRKLEPLAPQAADKAHAARIEKSDTDYYVTFNHEMSKMHYLTFAAYVRWDSLTLVKLYPEQEAAVRIPQLPGGTLYVACSTHGLFTQPLR</sequence>
<feature type="domain" description="HTH cro/C1-type" evidence="2">
    <location>
        <begin position="10"/>
        <end position="64"/>
    </location>
</feature>
<dbReference type="OrthoDB" id="9813152at2"/>
<dbReference type="InterPro" id="IPR001387">
    <property type="entry name" value="Cro/C1-type_HTH"/>
</dbReference>
<proteinExistence type="predicted"/>
<protein>
    <submittedName>
        <fullName evidence="3">Helix-turn-helix domain protein</fullName>
    </submittedName>
</protein>
<evidence type="ECO:0000313" key="4">
    <source>
        <dbReference type="Proteomes" id="UP000006546"/>
    </source>
</evidence>
<dbReference type="CDD" id="cd00093">
    <property type="entry name" value="HTH_XRE"/>
    <property type="match status" value="1"/>
</dbReference>
<dbReference type="PANTHER" id="PTHR46558">
    <property type="entry name" value="TRACRIPTIONAL REGULATORY PROTEIN-RELATED-RELATED"/>
    <property type="match status" value="1"/>
</dbReference>
<keyword evidence="4" id="KW-1185">Reference proteome</keyword>
<dbReference type="GO" id="GO:0005506">
    <property type="term" value="F:iron ion binding"/>
    <property type="evidence" value="ECO:0007669"/>
    <property type="project" value="InterPro"/>
</dbReference>
<reference evidence="4" key="1">
    <citation type="submission" date="2011-04" db="EMBL/GenBank/DDBJ databases">
        <title>The complete genome of Treponema brennaborense DSM 12168.</title>
        <authorList>
            <person name="Lucas S."/>
            <person name="Han J."/>
            <person name="Lapidus A."/>
            <person name="Bruce D."/>
            <person name="Goodwin L."/>
            <person name="Pitluck S."/>
            <person name="Peters L."/>
            <person name="Kyrpides N."/>
            <person name="Mavromatis K."/>
            <person name="Ivanova N."/>
            <person name="Mikhailova N."/>
            <person name="Pagani I."/>
            <person name="Teshima H."/>
            <person name="Detter J.C."/>
            <person name="Tapia R."/>
            <person name="Han C."/>
            <person name="Land M."/>
            <person name="Hauser L."/>
            <person name="Markowitz V."/>
            <person name="Cheng J.-F."/>
            <person name="Hugenholtz P."/>
            <person name="Woyke T."/>
            <person name="Wu D."/>
            <person name="Gronow S."/>
            <person name="Wellnitz S."/>
            <person name="Brambilla E."/>
            <person name="Klenk H.-P."/>
            <person name="Eisen J.A."/>
        </authorList>
    </citation>
    <scope>NUCLEOTIDE SEQUENCE [LARGE SCALE GENOMIC DNA]</scope>
    <source>
        <strain evidence="4">DSM 12168 / CIP 105900 / DD5/3</strain>
    </source>
</reference>
<dbReference type="KEGG" id="tbe:Trebr_1792"/>
<dbReference type="InterPro" id="IPR010982">
    <property type="entry name" value="Lambda_DNA-bd_dom_sf"/>
</dbReference>
<keyword evidence="1" id="KW-0238">DNA-binding</keyword>
<dbReference type="SUPFAM" id="SSF49367">
    <property type="entry name" value="Superoxide reductase-like"/>
    <property type="match status" value="1"/>
</dbReference>
<dbReference type="SMART" id="SM00530">
    <property type="entry name" value="HTH_XRE"/>
    <property type="match status" value="1"/>
</dbReference>
<dbReference type="eggNOG" id="COG1395">
    <property type="taxonomic scope" value="Bacteria"/>
</dbReference>
<evidence type="ECO:0000259" key="2">
    <source>
        <dbReference type="PROSITE" id="PS50943"/>
    </source>
</evidence>
<dbReference type="Gene3D" id="2.60.40.730">
    <property type="entry name" value="SOR catalytic domain"/>
    <property type="match status" value="1"/>
</dbReference>
<organism evidence="3 4">
    <name type="scientific">Treponema brennaborense (strain DSM 12168 / CIP 105900 / DD5/3)</name>
    <dbReference type="NCBI Taxonomy" id="906968"/>
    <lineage>
        <taxon>Bacteria</taxon>
        <taxon>Pseudomonadati</taxon>
        <taxon>Spirochaetota</taxon>
        <taxon>Spirochaetia</taxon>
        <taxon>Spirochaetales</taxon>
        <taxon>Treponemataceae</taxon>
        <taxon>Treponema</taxon>
    </lineage>
</organism>
<dbReference type="SUPFAM" id="SSF47413">
    <property type="entry name" value="lambda repressor-like DNA-binding domains"/>
    <property type="match status" value="1"/>
</dbReference>
<accession>F4LII9</accession>
<dbReference type="GO" id="GO:0016491">
    <property type="term" value="F:oxidoreductase activity"/>
    <property type="evidence" value="ECO:0007669"/>
    <property type="project" value="InterPro"/>
</dbReference>
<dbReference type="Proteomes" id="UP000006546">
    <property type="component" value="Chromosome"/>
</dbReference>
<dbReference type="HOGENOM" id="CLU_118960_0_0_12"/>
<evidence type="ECO:0000256" key="1">
    <source>
        <dbReference type="ARBA" id="ARBA00023125"/>
    </source>
</evidence>
<gene>
    <name evidence="3" type="ordered locus">Trebr_1792</name>
</gene>
<dbReference type="GO" id="GO:0003677">
    <property type="term" value="F:DNA binding"/>
    <property type="evidence" value="ECO:0007669"/>
    <property type="project" value="UniProtKB-KW"/>
</dbReference>
<dbReference type="InterPro" id="IPR036073">
    <property type="entry name" value="Desulfoferrodoxin_Fe-bd_dom_sf"/>
</dbReference>
<dbReference type="Gene3D" id="1.10.260.40">
    <property type="entry name" value="lambda repressor-like DNA-binding domains"/>
    <property type="match status" value="1"/>
</dbReference>
<name>F4LII9_TREBD</name>
<dbReference type="Pfam" id="PF01381">
    <property type="entry name" value="HTH_3"/>
    <property type="match status" value="1"/>
</dbReference>